<feature type="transmembrane region" description="Helical" evidence="1">
    <location>
        <begin position="72"/>
        <end position="91"/>
    </location>
</feature>
<dbReference type="AlphaFoldDB" id="A0A2P2P021"/>
<keyword evidence="1" id="KW-0812">Transmembrane</keyword>
<feature type="transmembrane region" description="Helical" evidence="1">
    <location>
        <begin position="41"/>
        <end position="60"/>
    </location>
</feature>
<protein>
    <submittedName>
        <fullName evidence="2">Uncharacterized protein</fullName>
    </submittedName>
</protein>
<dbReference type="EMBL" id="GGEC01067590">
    <property type="protein sequence ID" value="MBX48074.1"/>
    <property type="molecule type" value="Transcribed_RNA"/>
</dbReference>
<accession>A0A2P2P021</accession>
<proteinExistence type="predicted"/>
<reference evidence="2" key="1">
    <citation type="submission" date="2018-02" db="EMBL/GenBank/DDBJ databases">
        <title>Rhizophora mucronata_Transcriptome.</title>
        <authorList>
            <person name="Meera S.P."/>
            <person name="Sreeshan A."/>
            <person name="Augustine A."/>
        </authorList>
    </citation>
    <scope>NUCLEOTIDE SEQUENCE</scope>
    <source>
        <tissue evidence="2">Leaf</tissue>
    </source>
</reference>
<sequence length="92" mass="10378">MSRESLAHTNVSSAFQFVVLPSCSSEKYANLCCIVPNILHYLTYYFLSMIIFLDFILLIISKSVSLSLVTTFLYAMKFASLLLSCFLIFLGT</sequence>
<evidence type="ECO:0000313" key="2">
    <source>
        <dbReference type="EMBL" id="MBX48074.1"/>
    </source>
</evidence>
<keyword evidence="1" id="KW-0472">Membrane</keyword>
<name>A0A2P2P021_RHIMU</name>
<evidence type="ECO:0000256" key="1">
    <source>
        <dbReference type="SAM" id="Phobius"/>
    </source>
</evidence>
<keyword evidence="1" id="KW-1133">Transmembrane helix</keyword>
<organism evidence="2">
    <name type="scientific">Rhizophora mucronata</name>
    <name type="common">Asiatic mangrove</name>
    <dbReference type="NCBI Taxonomy" id="61149"/>
    <lineage>
        <taxon>Eukaryota</taxon>
        <taxon>Viridiplantae</taxon>
        <taxon>Streptophyta</taxon>
        <taxon>Embryophyta</taxon>
        <taxon>Tracheophyta</taxon>
        <taxon>Spermatophyta</taxon>
        <taxon>Magnoliopsida</taxon>
        <taxon>eudicotyledons</taxon>
        <taxon>Gunneridae</taxon>
        <taxon>Pentapetalae</taxon>
        <taxon>rosids</taxon>
        <taxon>fabids</taxon>
        <taxon>Malpighiales</taxon>
        <taxon>Rhizophoraceae</taxon>
        <taxon>Rhizophora</taxon>
    </lineage>
</organism>